<dbReference type="EMBL" id="WTYT01000005">
    <property type="protein sequence ID" value="MXO66579.1"/>
    <property type="molecule type" value="Genomic_DNA"/>
</dbReference>
<dbReference type="PANTHER" id="PTHR33209:SF1">
    <property type="entry name" value="PEPTIDASE S49 DOMAIN-CONTAINING PROTEIN"/>
    <property type="match status" value="1"/>
</dbReference>
<feature type="domain" description="Peptidase S49" evidence="8">
    <location>
        <begin position="125"/>
        <end position="277"/>
    </location>
</feature>
<evidence type="ECO:0000313" key="9">
    <source>
        <dbReference type="EMBL" id="MXO66579.1"/>
    </source>
</evidence>
<dbReference type="SUPFAM" id="SSF52096">
    <property type="entry name" value="ClpP/crotonase"/>
    <property type="match status" value="2"/>
</dbReference>
<dbReference type="GO" id="GO:0006465">
    <property type="term" value="P:signal peptide processing"/>
    <property type="evidence" value="ECO:0007669"/>
    <property type="project" value="InterPro"/>
</dbReference>
<dbReference type="GO" id="GO:0016020">
    <property type="term" value="C:membrane"/>
    <property type="evidence" value="ECO:0007669"/>
    <property type="project" value="UniProtKB-SubCell"/>
</dbReference>
<protein>
    <submittedName>
        <fullName evidence="9">Signal peptide peptidase SppA</fullName>
    </submittedName>
</protein>
<dbReference type="Pfam" id="PF01343">
    <property type="entry name" value="Peptidase_S49"/>
    <property type="match status" value="2"/>
</dbReference>
<dbReference type="PANTHER" id="PTHR33209">
    <property type="entry name" value="PROTEASE 4"/>
    <property type="match status" value="1"/>
</dbReference>
<dbReference type="RefSeq" id="WP_160737014.1">
    <property type="nucleotide sequence ID" value="NZ_WTYT01000005.1"/>
</dbReference>
<dbReference type="InterPro" id="IPR047217">
    <property type="entry name" value="S49_SppA_67K_type_N"/>
</dbReference>
<dbReference type="CDD" id="cd07023">
    <property type="entry name" value="S49_Sppa_N_C"/>
    <property type="match status" value="1"/>
</dbReference>
<keyword evidence="5" id="KW-0720">Serine protease</keyword>
<proteinExistence type="inferred from homology"/>
<dbReference type="NCBIfam" id="TIGR00705">
    <property type="entry name" value="SppA_67K"/>
    <property type="match status" value="1"/>
</dbReference>
<evidence type="ECO:0000256" key="1">
    <source>
        <dbReference type="ARBA" id="ARBA00004370"/>
    </source>
</evidence>
<evidence type="ECO:0000256" key="2">
    <source>
        <dbReference type="ARBA" id="ARBA00008683"/>
    </source>
</evidence>
<dbReference type="InterPro" id="IPR047272">
    <property type="entry name" value="S49_SppA_C"/>
</dbReference>
<dbReference type="CDD" id="cd07018">
    <property type="entry name" value="S49_SppA_67K_type"/>
    <property type="match status" value="1"/>
</dbReference>
<comment type="subcellular location">
    <subcellularLocation>
        <location evidence="1">Membrane</location>
    </subcellularLocation>
</comment>
<evidence type="ECO:0000256" key="7">
    <source>
        <dbReference type="PIRSR" id="PIRSR001217-1"/>
    </source>
</evidence>
<dbReference type="GO" id="GO:0008236">
    <property type="term" value="F:serine-type peptidase activity"/>
    <property type="evidence" value="ECO:0007669"/>
    <property type="project" value="UniProtKB-KW"/>
</dbReference>
<dbReference type="InterPro" id="IPR029045">
    <property type="entry name" value="ClpP/crotonase-like_dom_sf"/>
</dbReference>
<comment type="similarity">
    <text evidence="2">Belongs to the peptidase S49 family.</text>
</comment>
<dbReference type="InterPro" id="IPR004634">
    <property type="entry name" value="Pept_S49_pIV"/>
</dbReference>
<keyword evidence="4" id="KW-0378">Hydrolase</keyword>
<sequence length="632" mass="67541">MAFAGKVWRLLVGIKDALVLLFMLIFFALLFAALSARPSPTQIRNGALLLDLNGAVVEEKSSIDPLSTLLSSSIPVQQYAAQDIIRAIDSAAADERINALALDLTTFAGGGQVHMQSIADAIDRFRTAKKPVLTYAVAYSDDAMMLAAHASEVWVDPMGGAAITGPGGTNLYYAGLLNKLKVKAHVFRVGTYKSAVEPYLRDGMSPAARENAEALYGAIWEEWKADVKQARPQADITLVTENIGDWLTQSKGDLAAATLAAGLADRTGTRVEWGKRLAQISGEDDWDRSPGAFAKNDYADYLGTLPVSSDGKAIGIITVDGEISDGDAGPGSAGAERITRLLDDALDRDLAALVVRVNSPGGTVTGSEAIRRAILRQKERNIPVIVSMGNVAASGGYWISTAGDRIFAEPETITGSIGIFGVLPTFEDALAEWGVTSDGVRTTPLSGQPDILGGLTPETETLVQSTIEYGYRRFVNLVSKARNMEPSRVDEIAQGRVWDGGSALQLGLVDQFGDLDTAIAYAAKSAQAGDDWHVEYLADKPDPYEQMIEQWLLGTSQSSAPQGMDMMGHFARAQQDAATRIADDLDSLMAVKGLQARCLECPAMPLRQRNDASSISGQSLFKRALFSSLMGS</sequence>
<dbReference type="Gene3D" id="3.90.226.10">
    <property type="entry name" value="2-enoyl-CoA Hydratase, Chain A, domain 1"/>
    <property type="match status" value="2"/>
</dbReference>
<keyword evidence="3" id="KW-0645">Protease</keyword>
<name>A0A6I4T7Y1_9SPHN</name>
<dbReference type="OrthoDB" id="9764363at2"/>
<dbReference type="AlphaFoldDB" id="A0A6I4T7Y1"/>
<dbReference type="PIRSF" id="PIRSF001217">
    <property type="entry name" value="Protease_4_SppA"/>
    <property type="match status" value="1"/>
</dbReference>
<gene>
    <name evidence="9" type="primary">sppA</name>
    <name evidence="9" type="ORF">GRI91_12500</name>
</gene>
<dbReference type="InterPro" id="IPR004635">
    <property type="entry name" value="Pept_S49_SppA"/>
</dbReference>
<comment type="caution">
    <text evidence="9">The sequence shown here is derived from an EMBL/GenBank/DDBJ whole genome shotgun (WGS) entry which is preliminary data.</text>
</comment>
<dbReference type="Gene3D" id="6.20.330.10">
    <property type="match status" value="1"/>
</dbReference>
<reference evidence="9 10" key="1">
    <citation type="submission" date="2019-12" db="EMBL/GenBank/DDBJ databases">
        <title>Genomic-based taxomic classification of the family Erythrobacteraceae.</title>
        <authorList>
            <person name="Xu L."/>
        </authorList>
    </citation>
    <scope>NUCLEOTIDE SEQUENCE [LARGE SCALE GENOMIC DNA]</scope>
    <source>
        <strain evidence="9 10">LMG 29518</strain>
    </source>
</reference>
<dbReference type="Proteomes" id="UP000438476">
    <property type="component" value="Unassembled WGS sequence"/>
</dbReference>
<evidence type="ECO:0000259" key="8">
    <source>
        <dbReference type="Pfam" id="PF01343"/>
    </source>
</evidence>
<organism evidence="9 10">
    <name type="scientific">Altericroceibacterium endophyticum</name>
    <dbReference type="NCBI Taxonomy" id="1808508"/>
    <lineage>
        <taxon>Bacteria</taxon>
        <taxon>Pseudomonadati</taxon>
        <taxon>Pseudomonadota</taxon>
        <taxon>Alphaproteobacteria</taxon>
        <taxon>Sphingomonadales</taxon>
        <taxon>Erythrobacteraceae</taxon>
        <taxon>Altericroceibacterium</taxon>
    </lineage>
</organism>
<dbReference type="InterPro" id="IPR002142">
    <property type="entry name" value="Peptidase_S49"/>
</dbReference>
<dbReference type="NCBIfam" id="TIGR00706">
    <property type="entry name" value="SppA_dom"/>
    <property type="match status" value="1"/>
</dbReference>
<feature type="domain" description="Peptidase S49" evidence="8">
    <location>
        <begin position="377"/>
        <end position="527"/>
    </location>
</feature>
<keyword evidence="6" id="KW-0472">Membrane</keyword>
<evidence type="ECO:0000256" key="3">
    <source>
        <dbReference type="ARBA" id="ARBA00022670"/>
    </source>
</evidence>
<keyword evidence="10" id="KW-1185">Reference proteome</keyword>
<evidence type="ECO:0000256" key="4">
    <source>
        <dbReference type="ARBA" id="ARBA00022801"/>
    </source>
</evidence>
<accession>A0A6I4T7Y1</accession>
<evidence type="ECO:0000313" key="10">
    <source>
        <dbReference type="Proteomes" id="UP000438476"/>
    </source>
</evidence>
<evidence type="ECO:0000256" key="6">
    <source>
        <dbReference type="ARBA" id="ARBA00023136"/>
    </source>
</evidence>
<evidence type="ECO:0000256" key="5">
    <source>
        <dbReference type="ARBA" id="ARBA00022825"/>
    </source>
</evidence>
<feature type="active site" description="Proton donor/acceptor" evidence="7">
    <location>
        <position position="193"/>
    </location>
</feature>
<feature type="active site" description="Nucleophile" evidence="7">
    <location>
        <position position="394"/>
    </location>
</feature>